<dbReference type="AlphaFoldDB" id="A0A9X9F1R6"/>
<feature type="non-terminal residue" evidence="4">
    <location>
        <position position="81"/>
    </location>
</feature>
<dbReference type="InterPro" id="IPR002068">
    <property type="entry name" value="A-crystallin/Hsp20_dom"/>
</dbReference>
<name>A0A9X9F1R6_BACCE</name>
<organism evidence="4 5">
    <name type="scientific">Bacillus cereus</name>
    <dbReference type="NCBI Taxonomy" id="1396"/>
    <lineage>
        <taxon>Bacteria</taxon>
        <taxon>Bacillati</taxon>
        <taxon>Bacillota</taxon>
        <taxon>Bacilli</taxon>
        <taxon>Bacillales</taxon>
        <taxon>Bacillaceae</taxon>
        <taxon>Bacillus</taxon>
        <taxon>Bacillus cereus group</taxon>
    </lineage>
</organism>
<dbReference type="SUPFAM" id="SSF49764">
    <property type="entry name" value="HSP20-like chaperones"/>
    <property type="match status" value="1"/>
</dbReference>
<dbReference type="Proteomes" id="UP000308444">
    <property type="component" value="Unassembled WGS sequence"/>
</dbReference>
<proteinExistence type="inferred from homology"/>
<dbReference type="InterPro" id="IPR008978">
    <property type="entry name" value="HSP20-like_chaperone"/>
</dbReference>
<dbReference type="EMBL" id="SZOH01004143">
    <property type="protein sequence ID" value="TKI88017.1"/>
    <property type="molecule type" value="Genomic_DNA"/>
</dbReference>
<evidence type="ECO:0000313" key="4">
    <source>
        <dbReference type="EMBL" id="TKI88017.1"/>
    </source>
</evidence>
<dbReference type="Pfam" id="PF00011">
    <property type="entry name" value="HSP20"/>
    <property type="match status" value="1"/>
</dbReference>
<evidence type="ECO:0000256" key="1">
    <source>
        <dbReference type="PROSITE-ProRule" id="PRU00285"/>
    </source>
</evidence>
<comment type="similarity">
    <text evidence="1 2">Belongs to the small heat shock protein (HSP20) family.</text>
</comment>
<dbReference type="PROSITE" id="PS01031">
    <property type="entry name" value="SHSP"/>
    <property type="match status" value="1"/>
</dbReference>
<feature type="domain" description="SHSP" evidence="3">
    <location>
        <begin position="32"/>
        <end position="81"/>
    </location>
</feature>
<accession>A0A9X9F1R6</accession>
<comment type="caution">
    <text evidence="4">The sequence shown here is derived from an EMBL/GenBank/DDBJ whole genome shotgun (WGS) entry which is preliminary data.</text>
</comment>
<evidence type="ECO:0000259" key="3">
    <source>
        <dbReference type="PROSITE" id="PS01031"/>
    </source>
</evidence>
<dbReference type="Gene3D" id="2.60.40.790">
    <property type="match status" value="1"/>
</dbReference>
<sequence>MRNLFPEITKRQNGIFDFGPSLLEGMTDAFFKPLNMDTFKVDVHEQSGKYTVKADLPGFQKENIQVDFEQDILTIQATNHN</sequence>
<gene>
    <name evidence="4" type="ORF">FC695_38360</name>
</gene>
<protein>
    <submittedName>
        <fullName evidence="4">Hsp20 family protein</fullName>
    </submittedName>
</protein>
<evidence type="ECO:0000256" key="2">
    <source>
        <dbReference type="RuleBase" id="RU003616"/>
    </source>
</evidence>
<evidence type="ECO:0000313" key="5">
    <source>
        <dbReference type="Proteomes" id="UP000308444"/>
    </source>
</evidence>
<reference evidence="4 5" key="1">
    <citation type="journal article" date="2019" name="Environ. Microbiol.">
        <title>An active ?-lactamase is a part of an orchestrated cell wall stress resistance network of Bacillus subtilis and related rhizosphere species.</title>
        <authorList>
            <person name="Bucher T."/>
            <person name="Keren-Paz A."/>
            <person name="Hausser J."/>
            <person name="Olender T."/>
            <person name="Cytryn E."/>
            <person name="Kolodkin-Gal I."/>
        </authorList>
    </citation>
    <scope>NUCLEOTIDE SEQUENCE [LARGE SCALE GENOMIC DNA]</scope>
    <source>
        <strain evidence="4 5">I32</strain>
    </source>
</reference>